<accession>A0A9W8LVE9</accession>
<feature type="coiled-coil region" evidence="1">
    <location>
        <begin position="28"/>
        <end position="82"/>
    </location>
</feature>
<dbReference type="Proteomes" id="UP001139887">
    <property type="component" value="Unassembled WGS sequence"/>
</dbReference>
<feature type="compositionally biased region" description="Polar residues" evidence="2">
    <location>
        <begin position="141"/>
        <end position="150"/>
    </location>
</feature>
<comment type="caution">
    <text evidence="3">The sequence shown here is derived from an EMBL/GenBank/DDBJ whole genome shotgun (WGS) entry which is preliminary data.</text>
</comment>
<sequence length="425" mass="47703">MLREAMKAKTDQPYEALLDDFGRTCASNRRANRQIELMRKEIRALKDRCAEQEQVAAYHAEVESLQESLSTAQDQLAAEQALSHKRQQLVEIRDAKIRELEERLAKERHYADHYHRKATFASCSDEPSPASPHDLSPRTRAGTTATSETMTLRAPSEISAIEDPVVALRRAQSAAEQAEQQLHETERQRRALEDELKQTRKKMREYEEQRRMMQRELKSSNANRAALMDTADHAELTRLTRENETLADECDSLQRQLTDARAQIQANAEATLAAATSAIDLNADRTDPDGDADDIYGSIAQRAEIAKLKLEVRDLEAMVRMHEDNARQLADKLEANREQMRTLCHDHLRPCLRELTVGPAQAESAFDQLRHWSRLNTTAYGSDETPTKPSRYANFLGDGASQSLAQTNASPKGQASGAALANGSS</sequence>
<evidence type="ECO:0000256" key="1">
    <source>
        <dbReference type="SAM" id="Coils"/>
    </source>
</evidence>
<feature type="region of interest" description="Disordered" evidence="2">
    <location>
        <begin position="380"/>
        <end position="425"/>
    </location>
</feature>
<feature type="region of interest" description="Disordered" evidence="2">
    <location>
        <begin position="121"/>
        <end position="158"/>
    </location>
</feature>
<keyword evidence="4" id="KW-1185">Reference proteome</keyword>
<feature type="compositionally biased region" description="Basic and acidic residues" evidence="2">
    <location>
        <begin position="181"/>
        <end position="190"/>
    </location>
</feature>
<feature type="coiled-coil region" evidence="1">
    <location>
        <begin position="298"/>
        <end position="343"/>
    </location>
</feature>
<proteinExistence type="predicted"/>
<dbReference type="OrthoDB" id="5554021at2759"/>
<gene>
    <name evidence="3" type="ORF">IWW36_005376</name>
</gene>
<dbReference type="AlphaFoldDB" id="A0A9W8LVE9"/>
<feature type="region of interest" description="Disordered" evidence="2">
    <location>
        <begin position="171"/>
        <end position="190"/>
    </location>
</feature>
<feature type="compositionally biased region" description="Polar residues" evidence="2">
    <location>
        <begin position="400"/>
        <end position="413"/>
    </location>
</feature>
<name>A0A9W8LVE9_9FUNG</name>
<keyword evidence="1" id="KW-0175">Coiled coil</keyword>
<organism evidence="3 4">
    <name type="scientific">Coemansia brasiliensis</name>
    <dbReference type="NCBI Taxonomy" id="2650707"/>
    <lineage>
        <taxon>Eukaryota</taxon>
        <taxon>Fungi</taxon>
        <taxon>Fungi incertae sedis</taxon>
        <taxon>Zoopagomycota</taxon>
        <taxon>Kickxellomycotina</taxon>
        <taxon>Kickxellomycetes</taxon>
        <taxon>Kickxellales</taxon>
        <taxon>Kickxellaceae</taxon>
        <taxon>Coemansia</taxon>
    </lineage>
</organism>
<evidence type="ECO:0000313" key="3">
    <source>
        <dbReference type="EMBL" id="KAJ2843924.1"/>
    </source>
</evidence>
<protein>
    <submittedName>
        <fullName evidence="3">Uncharacterized protein</fullName>
    </submittedName>
</protein>
<evidence type="ECO:0000313" key="4">
    <source>
        <dbReference type="Proteomes" id="UP001139887"/>
    </source>
</evidence>
<reference evidence="3" key="1">
    <citation type="submission" date="2022-07" db="EMBL/GenBank/DDBJ databases">
        <title>Phylogenomic reconstructions and comparative analyses of Kickxellomycotina fungi.</title>
        <authorList>
            <person name="Reynolds N.K."/>
            <person name="Stajich J.E."/>
            <person name="Barry K."/>
            <person name="Grigoriev I.V."/>
            <person name="Crous P."/>
            <person name="Smith M.E."/>
        </authorList>
    </citation>
    <scope>NUCLEOTIDE SEQUENCE</scope>
    <source>
        <strain evidence="3">NRRL 1566</strain>
    </source>
</reference>
<feature type="compositionally biased region" description="Low complexity" evidence="2">
    <location>
        <begin position="171"/>
        <end position="180"/>
    </location>
</feature>
<dbReference type="EMBL" id="JANBUW010001248">
    <property type="protein sequence ID" value="KAJ2843924.1"/>
    <property type="molecule type" value="Genomic_DNA"/>
</dbReference>
<evidence type="ECO:0000256" key="2">
    <source>
        <dbReference type="SAM" id="MobiDB-lite"/>
    </source>
</evidence>